<dbReference type="InterPro" id="IPR025114">
    <property type="entry name" value="D27-like_C"/>
</dbReference>
<sequence>MFARPLPKLSGRMIAFVTAQTCEWLMGQCTVTSANVTGPPTDVDGLGVRVERCRYLEETGCASVCINCCKEPTQRFFKEDMGVDVRMTPNYDDFSCQFDFLQAPLDPSEDPAFNVACFAQCPSQKRSSKGNCEGTTTD</sequence>
<evidence type="ECO:0000313" key="2">
    <source>
        <dbReference type="EMBL" id="CAE0658807.1"/>
    </source>
</evidence>
<dbReference type="PANTHER" id="PTHR33591:SF2">
    <property type="entry name" value="BETA-CAROTENE ISOMERASE D27"/>
    <property type="match status" value="1"/>
</dbReference>
<name>A0A7S4DMS4_9EUKA</name>
<dbReference type="InterPro" id="IPR038938">
    <property type="entry name" value="D27-like"/>
</dbReference>
<accession>A0A7S4DMS4</accession>
<dbReference type="AlphaFoldDB" id="A0A7S4DMS4"/>
<reference evidence="2" key="1">
    <citation type="submission" date="2021-01" db="EMBL/GenBank/DDBJ databases">
        <authorList>
            <person name="Corre E."/>
            <person name="Pelletier E."/>
            <person name="Niang G."/>
            <person name="Scheremetjew M."/>
            <person name="Finn R."/>
            <person name="Kale V."/>
            <person name="Holt S."/>
            <person name="Cochrane G."/>
            <person name="Meng A."/>
            <person name="Brown T."/>
            <person name="Cohen L."/>
        </authorList>
    </citation>
    <scope>NUCLEOTIDE SEQUENCE</scope>
    <source>
        <strain evidence="2">CCCM811</strain>
    </source>
</reference>
<dbReference type="GO" id="GO:0005506">
    <property type="term" value="F:iron ion binding"/>
    <property type="evidence" value="ECO:0007669"/>
    <property type="project" value="InterPro"/>
</dbReference>
<organism evidence="2">
    <name type="scientific">Lotharella globosa</name>
    <dbReference type="NCBI Taxonomy" id="91324"/>
    <lineage>
        <taxon>Eukaryota</taxon>
        <taxon>Sar</taxon>
        <taxon>Rhizaria</taxon>
        <taxon>Cercozoa</taxon>
        <taxon>Chlorarachniophyceae</taxon>
        <taxon>Lotharella</taxon>
    </lineage>
</organism>
<protein>
    <recommendedName>
        <fullName evidence="1">Beta-carotene isomerase D27-like C-terminal domain-containing protein</fullName>
    </recommendedName>
</protein>
<proteinExistence type="predicted"/>
<evidence type="ECO:0000259" key="1">
    <source>
        <dbReference type="Pfam" id="PF13225"/>
    </source>
</evidence>
<gene>
    <name evidence="2" type="ORF">LGLO00237_LOCUS10379</name>
</gene>
<dbReference type="PANTHER" id="PTHR33591">
    <property type="entry name" value="BETA-CAROTENE ISOMERASE D27"/>
    <property type="match status" value="1"/>
</dbReference>
<dbReference type="Pfam" id="PF13225">
    <property type="entry name" value="D27-like_C"/>
    <property type="match status" value="1"/>
</dbReference>
<dbReference type="EMBL" id="HBIV01014160">
    <property type="protein sequence ID" value="CAE0658807.1"/>
    <property type="molecule type" value="Transcribed_RNA"/>
</dbReference>
<feature type="domain" description="Beta-carotene isomerase D27-like C-terminal" evidence="1">
    <location>
        <begin position="24"/>
        <end position="106"/>
    </location>
</feature>